<dbReference type="InterPro" id="IPR050272">
    <property type="entry name" value="Isochorismatase-like_hydrls"/>
</dbReference>
<dbReference type="PANTHER" id="PTHR43540:SF1">
    <property type="entry name" value="ISOCHORISMATASE HYDROLASE"/>
    <property type="match status" value="1"/>
</dbReference>
<dbReference type="GO" id="GO:0016787">
    <property type="term" value="F:hydrolase activity"/>
    <property type="evidence" value="ECO:0007669"/>
    <property type="project" value="UniProtKB-KW"/>
</dbReference>
<reference evidence="3" key="1">
    <citation type="submission" date="2018-05" db="EMBL/GenBank/DDBJ databases">
        <authorList>
            <person name="Lanie J.A."/>
            <person name="Ng W.-L."/>
            <person name="Kazmierczak K.M."/>
            <person name="Andrzejewski T.M."/>
            <person name="Davidsen T.M."/>
            <person name="Wayne K.J."/>
            <person name="Tettelin H."/>
            <person name="Glass J.I."/>
            <person name="Rusch D."/>
            <person name="Podicherti R."/>
            <person name="Tsui H.-C.T."/>
            <person name="Winkler M.E."/>
        </authorList>
    </citation>
    <scope>NUCLEOTIDE SEQUENCE</scope>
</reference>
<organism evidence="3">
    <name type="scientific">marine metagenome</name>
    <dbReference type="NCBI Taxonomy" id="408172"/>
    <lineage>
        <taxon>unclassified sequences</taxon>
        <taxon>metagenomes</taxon>
        <taxon>ecological metagenomes</taxon>
    </lineage>
</organism>
<dbReference type="Pfam" id="PF00857">
    <property type="entry name" value="Isochorismatase"/>
    <property type="match status" value="1"/>
</dbReference>
<evidence type="ECO:0000313" key="3">
    <source>
        <dbReference type="EMBL" id="SUZ80275.1"/>
    </source>
</evidence>
<dbReference type="SUPFAM" id="SSF52499">
    <property type="entry name" value="Isochorismatase-like hydrolases"/>
    <property type="match status" value="1"/>
</dbReference>
<dbReference type="InterPro" id="IPR036380">
    <property type="entry name" value="Isochorismatase-like_sf"/>
</dbReference>
<evidence type="ECO:0000256" key="1">
    <source>
        <dbReference type="ARBA" id="ARBA00022801"/>
    </source>
</evidence>
<dbReference type="InterPro" id="IPR000868">
    <property type="entry name" value="Isochorismatase-like_dom"/>
</dbReference>
<dbReference type="PANTHER" id="PTHR43540">
    <property type="entry name" value="PEROXYUREIDOACRYLATE/UREIDOACRYLATE AMIDOHYDROLASE-RELATED"/>
    <property type="match status" value="1"/>
</dbReference>
<dbReference type="Gene3D" id="3.40.50.850">
    <property type="entry name" value="Isochorismatase-like"/>
    <property type="match status" value="1"/>
</dbReference>
<name>A0A381QLQ0_9ZZZZ</name>
<protein>
    <recommendedName>
        <fullName evidence="2">Isochorismatase-like domain-containing protein</fullName>
    </recommendedName>
</protein>
<sequence length="240" mass="26329">MAERVWDKFLSEQDKAHVAMGENKQVGFGEKPALLLIDLYRWVFGDRPQPILQATKEWPASCGLAAWDAIPPIQTVLQAARSAGIPVIHATGRDDDGLAGWSTGRQVYGNADRSPEALERRNRRNDIIDEVAPIDGEPVMRKDSPSAFWGTPLIGHLTAHNVDTIIAVGETTSGCVRASVLDGCTNRFRMIVIEEGVFDRHEAAHAINLFDMNQKYADVLPLADVLEYLGEVGAKRGTSV</sequence>
<evidence type="ECO:0000259" key="2">
    <source>
        <dbReference type="Pfam" id="PF00857"/>
    </source>
</evidence>
<proteinExistence type="predicted"/>
<gene>
    <name evidence="3" type="ORF">METZ01_LOCUS33129</name>
</gene>
<dbReference type="AlphaFoldDB" id="A0A381QLQ0"/>
<keyword evidence="1" id="KW-0378">Hydrolase</keyword>
<accession>A0A381QLQ0</accession>
<dbReference type="EMBL" id="UINC01001420">
    <property type="protein sequence ID" value="SUZ80275.1"/>
    <property type="molecule type" value="Genomic_DNA"/>
</dbReference>
<feature type="domain" description="Isochorismatase-like" evidence="2">
    <location>
        <begin position="65"/>
        <end position="222"/>
    </location>
</feature>